<dbReference type="Ensembl" id="ENSCSET00000031055.1">
    <property type="protein sequence ID" value="ENSCSEP00000030649.1"/>
    <property type="gene ID" value="ENSCSEG00000019637.1"/>
</dbReference>
<dbReference type="OMA" id="YCNHRES"/>
<feature type="transmembrane region" description="Helical" evidence="1">
    <location>
        <begin position="123"/>
        <end position="145"/>
    </location>
</feature>
<dbReference type="GO" id="GO:0030318">
    <property type="term" value="P:melanocyte differentiation"/>
    <property type="evidence" value="ECO:0007669"/>
    <property type="project" value="TreeGrafter"/>
</dbReference>
<evidence type="ECO:0000313" key="2">
    <source>
        <dbReference type="Ensembl" id="ENSCSEP00000030649.1"/>
    </source>
</evidence>
<dbReference type="AlphaFoldDB" id="A0A3P8WV43"/>
<protein>
    <recommendedName>
        <fullName evidence="4">Melanoregulin</fullName>
    </recommendedName>
</protein>
<evidence type="ECO:0008006" key="4">
    <source>
        <dbReference type="Google" id="ProtNLM"/>
    </source>
</evidence>
<dbReference type="Proteomes" id="UP000265120">
    <property type="component" value="Chromosome 16"/>
</dbReference>
<organism evidence="2 3">
    <name type="scientific">Cynoglossus semilaevis</name>
    <name type="common">Tongue sole</name>
    <dbReference type="NCBI Taxonomy" id="244447"/>
    <lineage>
        <taxon>Eukaryota</taxon>
        <taxon>Metazoa</taxon>
        <taxon>Chordata</taxon>
        <taxon>Craniata</taxon>
        <taxon>Vertebrata</taxon>
        <taxon>Euteleostomi</taxon>
        <taxon>Actinopterygii</taxon>
        <taxon>Neopterygii</taxon>
        <taxon>Teleostei</taxon>
        <taxon>Neoteleostei</taxon>
        <taxon>Acanthomorphata</taxon>
        <taxon>Carangaria</taxon>
        <taxon>Pleuronectiformes</taxon>
        <taxon>Pleuronectoidei</taxon>
        <taxon>Cynoglossidae</taxon>
        <taxon>Cynoglossinae</taxon>
        <taxon>Cynoglossus</taxon>
    </lineage>
</organism>
<name>A0A3P8WV43_CYNSE</name>
<keyword evidence="1" id="KW-0812">Transmembrane</keyword>
<dbReference type="GeneTree" id="ENSGT00980000202816"/>
<accession>A0A3P8WV43</accession>
<dbReference type="GO" id="GO:0032402">
    <property type="term" value="P:melanosome transport"/>
    <property type="evidence" value="ECO:0007669"/>
    <property type="project" value="InterPro"/>
</dbReference>
<evidence type="ECO:0000313" key="3">
    <source>
        <dbReference type="Proteomes" id="UP000265120"/>
    </source>
</evidence>
<keyword evidence="1" id="KW-1133">Transmembrane helix</keyword>
<reference evidence="2" key="3">
    <citation type="submission" date="2025-09" db="UniProtKB">
        <authorList>
            <consortium name="Ensembl"/>
        </authorList>
    </citation>
    <scope>IDENTIFICATION</scope>
</reference>
<reference evidence="2" key="2">
    <citation type="submission" date="2025-08" db="UniProtKB">
        <authorList>
            <consortium name="Ensembl"/>
        </authorList>
    </citation>
    <scope>IDENTIFICATION</scope>
</reference>
<feature type="transmembrane region" description="Helical" evidence="1">
    <location>
        <begin position="97"/>
        <end position="117"/>
    </location>
</feature>
<sequence>MRDKTDKATEEWEKLNFDIHTLRYAKREVRSRWKKILEQLGYQNEVDVLLLLNKQRRFSRDQEHFKKATELLTHLLNHTSLFPPGTGPQNRYLSTMVLQYFILRRVLFMIFLCHHFCLYSNNLIYSFLTSGLFFPLLSCVVLSGLPGVTGQW</sequence>
<dbReference type="Pfam" id="PF15812">
    <property type="entry name" value="MREG"/>
    <property type="match status" value="1"/>
</dbReference>
<keyword evidence="3" id="KW-1185">Reference proteome</keyword>
<keyword evidence="1" id="KW-0472">Membrane</keyword>
<dbReference type="GO" id="GO:0042470">
    <property type="term" value="C:melanosome"/>
    <property type="evidence" value="ECO:0007669"/>
    <property type="project" value="InterPro"/>
</dbReference>
<dbReference type="PANTHER" id="PTHR34340">
    <property type="entry name" value="MELANOREGULIN"/>
    <property type="match status" value="1"/>
</dbReference>
<dbReference type="InParanoid" id="A0A3P8WV43"/>
<reference evidence="2 3" key="1">
    <citation type="journal article" date="2014" name="Nat. Genet.">
        <title>Whole-genome sequence of a flatfish provides insights into ZW sex chromosome evolution and adaptation to a benthic lifestyle.</title>
        <authorList>
            <person name="Chen S."/>
            <person name="Zhang G."/>
            <person name="Shao C."/>
            <person name="Huang Q."/>
            <person name="Liu G."/>
            <person name="Zhang P."/>
            <person name="Song W."/>
            <person name="An N."/>
            <person name="Chalopin D."/>
            <person name="Volff J.N."/>
            <person name="Hong Y."/>
            <person name="Li Q."/>
            <person name="Sha Z."/>
            <person name="Zhou H."/>
            <person name="Xie M."/>
            <person name="Yu Q."/>
            <person name="Liu Y."/>
            <person name="Xiang H."/>
            <person name="Wang N."/>
            <person name="Wu K."/>
            <person name="Yang C."/>
            <person name="Zhou Q."/>
            <person name="Liao X."/>
            <person name="Yang L."/>
            <person name="Hu Q."/>
            <person name="Zhang J."/>
            <person name="Meng L."/>
            <person name="Jin L."/>
            <person name="Tian Y."/>
            <person name="Lian J."/>
            <person name="Yang J."/>
            <person name="Miao G."/>
            <person name="Liu S."/>
            <person name="Liang Z."/>
            <person name="Yan F."/>
            <person name="Li Y."/>
            <person name="Sun B."/>
            <person name="Zhang H."/>
            <person name="Zhang J."/>
            <person name="Zhu Y."/>
            <person name="Du M."/>
            <person name="Zhao Y."/>
            <person name="Schartl M."/>
            <person name="Tang Q."/>
            <person name="Wang J."/>
        </authorList>
    </citation>
    <scope>NUCLEOTIDE SEQUENCE</scope>
</reference>
<evidence type="ECO:0000256" key="1">
    <source>
        <dbReference type="SAM" id="Phobius"/>
    </source>
</evidence>
<proteinExistence type="predicted"/>
<dbReference type="PANTHER" id="PTHR34340:SF3">
    <property type="entry name" value="MELANOREGULIN"/>
    <property type="match status" value="1"/>
</dbReference>
<dbReference type="InterPro" id="IPR031638">
    <property type="entry name" value="Melanoregulin"/>
</dbReference>